<keyword evidence="1" id="KW-0812">Transmembrane</keyword>
<dbReference type="EMBL" id="FRXO01000001">
    <property type="protein sequence ID" value="SHO60681.1"/>
    <property type="molecule type" value="Genomic_DNA"/>
</dbReference>
<keyword evidence="3" id="KW-1185">Reference proteome</keyword>
<feature type="transmembrane region" description="Helical" evidence="1">
    <location>
        <begin position="92"/>
        <end position="111"/>
    </location>
</feature>
<sequence>MIEYGGATVPAVVERRSLATAIRHGLFGRCPHCGVGRLFKGYLTVADHCSECGEAFHHHRADDAPPYITISIVGHLIVGLMLSVEVAWHPPLWVHTALWVPLTIISALVLLRPVKGAVIGLQWALMMHGFDPNAPKEDE</sequence>
<dbReference type="RefSeq" id="WP_073625494.1">
    <property type="nucleotide sequence ID" value="NZ_FRXO01000001.1"/>
</dbReference>
<dbReference type="Pfam" id="PF06170">
    <property type="entry name" value="DUF983"/>
    <property type="match status" value="1"/>
</dbReference>
<accession>A0A1M7Z700</accession>
<dbReference type="InterPro" id="IPR009325">
    <property type="entry name" value="DUF983"/>
</dbReference>
<feature type="transmembrane region" description="Helical" evidence="1">
    <location>
        <begin position="67"/>
        <end position="86"/>
    </location>
</feature>
<proteinExistence type="predicted"/>
<organism evidence="2 3">
    <name type="scientific">Pseudoxanthobacter soli DSM 19599</name>
    <dbReference type="NCBI Taxonomy" id="1123029"/>
    <lineage>
        <taxon>Bacteria</taxon>
        <taxon>Pseudomonadati</taxon>
        <taxon>Pseudomonadota</taxon>
        <taxon>Alphaproteobacteria</taxon>
        <taxon>Hyphomicrobiales</taxon>
        <taxon>Segnochrobactraceae</taxon>
        <taxon>Pseudoxanthobacter</taxon>
    </lineage>
</organism>
<reference evidence="2 3" key="1">
    <citation type="submission" date="2016-12" db="EMBL/GenBank/DDBJ databases">
        <authorList>
            <person name="Song W.-J."/>
            <person name="Kurnit D.M."/>
        </authorList>
    </citation>
    <scope>NUCLEOTIDE SEQUENCE [LARGE SCALE GENOMIC DNA]</scope>
    <source>
        <strain evidence="2 3">DSM 19599</strain>
    </source>
</reference>
<dbReference type="NCBIfam" id="NF004633">
    <property type="entry name" value="PRK05978.1"/>
    <property type="match status" value="1"/>
</dbReference>
<dbReference type="Proteomes" id="UP000186406">
    <property type="component" value="Unassembled WGS sequence"/>
</dbReference>
<dbReference type="STRING" id="1123029.SAMN02745172_00378"/>
<protein>
    <submittedName>
        <fullName evidence="2">Uncharacterized conserved protein, DUF983 family</fullName>
    </submittedName>
</protein>
<dbReference type="OrthoDB" id="9799456at2"/>
<name>A0A1M7Z700_9HYPH</name>
<evidence type="ECO:0000256" key="1">
    <source>
        <dbReference type="SAM" id="Phobius"/>
    </source>
</evidence>
<gene>
    <name evidence="2" type="ORF">SAMN02745172_00378</name>
</gene>
<keyword evidence="1" id="KW-1133">Transmembrane helix</keyword>
<dbReference type="AlphaFoldDB" id="A0A1M7Z700"/>
<evidence type="ECO:0000313" key="2">
    <source>
        <dbReference type="EMBL" id="SHO60681.1"/>
    </source>
</evidence>
<evidence type="ECO:0000313" key="3">
    <source>
        <dbReference type="Proteomes" id="UP000186406"/>
    </source>
</evidence>
<keyword evidence="1" id="KW-0472">Membrane</keyword>